<dbReference type="AlphaFoldDB" id="A0A5A7PKT1"/>
<dbReference type="Proteomes" id="UP000325081">
    <property type="component" value="Unassembled WGS sequence"/>
</dbReference>
<accession>A0A5A7PKT1</accession>
<evidence type="ECO:0000313" key="2">
    <source>
        <dbReference type="EMBL" id="GER33222.1"/>
    </source>
</evidence>
<dbReference type="OrthoDB" id="861017at2759"/>
<name>A0A5A7PKT1_STRAF</name>
<evidence type="ECO:0000256" key="1">
    <source>
        <dbReference type="SAM" id="MobiDB-lite"/>
    </source>
</evidence>
<sequence>MVGQLAMGEASRAEKVVATRQSPRVANLPSSCAADSHKAPAKKKQAVATDLAPKPNPSTEKSATTGDRESSTAEPEPEPLQEEAPLVKEVVTTVHRSARVADEPSPPSSPASTPAATPPATDIGEPAVDPVPAQEDKREPVNFPNTHGIQFHSWAQANSYERLTGRKIVPTIYVDEFLLKTLGLHDDVMQMRDVMGWRKVMTGN</sequence>
<evidence type="ECO:0000313" key="3">
    <source>
        <dbReference type="Proteomes" id="UP000325081"/>
    </source>
</evidence>
<organism evidence="2 3">
    <name type="scientific">Striga asiatica</name>
    <name type="common">Asiatic witchweed</name>
    <name type="synonym">Buchnera asiatica</name>
    <dbReference type="NCBI Taxonomy" id="4170"/>
    <lineage>
        <taxon>Eukaryota</taxon>
        <taxon>Viridiplantae</taxon>
        <taxon>Streptophyta</taxon>
        <taxon>Embryophyta</taxon>
        <taxon>Tracheophyta</taxon>
        <taxon>Spermatophyta</taxon>
        <taxon>Magnoliopsida</taxon>
        <taxon>eudicotyledons</taxon>
        <taxon>Gunneridae</taxon>
        <taxon>Pentapetalae</taxon>
        <taxon>asterids</taxon>
        <taxon>lamiids</taxon>
        <taxon>Lamiales</taxon>
        <taxon>Orobanchaceae</taxon>
        <taxon>Buchnereae</taxon>
        <taxon>Striga</taxon>
    </lineage>
</organism>
<feature type="region of interest" description="Disordered" evidence="1">
    <location>
        <begin position="1"/>
        <end position="86"/>
    </location>
</feature>
<feature type="compositionally biased region" description="Low complexity" evidence="1">
    <location>
        <begin position="110"/>
        <end position="121"/>
    </location>
</feature>
<gene>
    <name evidence="2" type="ORF">STAS_09335</name>
</gene>
<dbReference type="EMBL" id="BKCP01004705">
    <property type="protein sequence ID" value="GER33222.1"/>
    <property type="molecule type" value="Genomic_DNA"/>
</dbReference>
<feature type="compositionally biased region" description="Polar residues" evidence="1">
    <location>
        <begin position="19"/>
        <end position="30"/>
    </location>
</feature>
<feature type="region of interest" description="Disordered" evidence="1">
    <location>
        <begin position="98"/>
        <end position="139"/>
    </location>
</feature>
<keyword evidence="3" id="KW-1185">Reference proteome</keyword>
<protein>
    <submittedName>
        <fullName evidence="2">Transducin family protein / WD-40 repeat family protein</fullName>
    </submittedName>
</protein>
<proteinExistence type="predicted"/>
<comment type="caution">
    <text evidence="2">The sequence shown here is derived from an EMBL/GenBank/DDBJ whole genome shotgun (WGS) entry which is preliminary data.</text>
</comment>
<reference evidence="3" key="1">
    <citation type="journal article" date="2019" name="Curr. Biol.">
        <title>Genome Sequence of Striga asiatica Provides Insight into the Evolution of Plant Parasitism.</title>
        <authorList>
            <person name="Yoshida S."/>
            <person name="Kim S."/>
            <person name="Wafula E.K."/>
            <person name="Tanskanen J."/>
            <person name="Kim Y.M."/>
            <person name="Honaas L."/>
            <person name="Yang Z."/>
            <person name="Spallek T."/>
            <person name="Conn C.E."/>
            <person name="Ichihashi Y."/>
            <person name="Cheong K."/>
            <person name="Cui S."/>
            <person name="Der J.P."/>
            <person name="Gundlach H."/>
            <person name="Jiao Y."/>
            <person name="Hori C."/>
            <person name="Ishida J.K."/>
            <person name="Kasahara H."/>
            <person name="Kiba T."/>
            <person name="Kim M.S."/>
            <person name="Koo N."/>
            <person name="Laohavisit A."/>
            <person name="Lee Y.H."/>
            <person name="Lumba S."/>
            <person name="McCourt P."/>
            <person name="Mortimer J.C."/>
            <person name="Mutuku J.M."/>
            <person name="Nomura T."/>
            <person name="Sasaki-Sekimoto Y."/>
            <person name="Seto Y."/>
            <person name="Wang Y."/>
            <person name="Wakatake T."/>
            <person name="Sakakibara H."/>
            <person name="Demura T."/>
            <person name="Yamaguchi S."/>
            <person name="Yoneyama K."/>
            <person name="Manabe R.I."/>
            <person name="Nelson D.C."/>
            <person name="Schulman A.H."/>
            <person name="Timko M.P."/>
            <person name="dePamphilis C.W."/>
            <person name="Choi D."/>
            <person name="Shirasu K."/>
        </authorList>
    </citation>
    <scope>NUCLEOTIDE SEQUENCE [LARGE SCALE GENOMIC DNA]</scope>
    <source>
        <strain evidence="3">cv. UVA1</strain>
    </source>
</reference>